<dbReference type="InterPro" id="IPR007627">
    <property type="entry name" value="RNA_pol_sigma70_r2"/>
</dbReference>
<evidence type="ECO:0000256" key="5">
    <source>
        <dbReference type="ARBA" id="ARBA00023163"/>
    </source>
</evidence>
<dbReference type="InterPro" id="IPR013325">
    <property type="entry name" value="RNA_pol_sigma_r2"/>
</dbReference>
<dbReference type="InterPro" id="IPR013249">
    <property type="entry name" value="RNA_pol_sigma70_r4_t2"/>
</dbReference>
<name>A0A328NA60_9ACTN</name>
<dbReference type="EMBL" id="PYAC01000042">
    <property type="protein sequence ID" value="RAO09837.1"/>
    <property type="molecule type" value="Genomic_DNA"/>
</dbReference>
<dbReference type="SUPFAM" id="SSF88659">
    <property type="entry name" value="Sigma3 and sigma4 domains of RNA polymerase sigma factors"/>
    <property type="match status" value="1"/>
</dbReference>
<keyword evidence="11" id="KW-1185">Reference proteome</keyword>
<evidence type="ECO:0000256" key="1">
    <source>
        <dbReference type="ARBA" id="ARBA00010641"/>
    </source>
</evidence>
<dbReference type="InterPro" id="IPR039425">
    <property type="entry name" value="RNA_pol_sigma-70-like"/>
</dbReference>
<keyword evidence="3" id="KW-0731">Sigma factor</keyword>
<dbReference type="Gene3D" id="1.10.1740.10">
    <property type="match status" value="1"/>
</dbReference>
<evidence type="ECO:0008006" key="12">
    <source>
        <dbReference type="Google" id="ProtNLM"/>
    </source>
</evidence>
<dbReference type="InterPro" id="IPR013324">
    <property type="entry name" value="RNA_pol_sigma_r3/r4-like"/>
</dbReference>
<keyword evidence="2" id="KW-0805">Transcription regulation</keyword>
<dbReference type="Pfam" id="PF08281">
    <property type="entry name" value="Sigma70_r4_2"/>
    <property type="match status" value="1"/>
</dbReference>
<dbReference type="Proteomes" id="UP000248966">
    <property type="component" value="Unassembled WGS sequence"/>
</dbReference>
<keyword evidence="4" id="KW-0238">DNA-binding</keyword>
<feature type="domain" description="RNA polymerase sigma-70 region 2" evidence="6">
    <location>
        <begin position="10"/>
        <end position="76"/>
    </location>
</feature>
<evidence type="ECO:0000259" key="6">
    <source>
        <dbReference type="Pfam" id="PF04542"/>
    </source>
</evidence>
<dbReference type="NCBIfam" id="TIGR02983">
    <property type="entry name" value="SigE-fam_strep"/>
    <property type="match status" value="1"/>
</dbReference>
<dbReference type="InterPro" id="IPR036388">
    <property type="entry name" value="WH-like_DNA-bd_sf"/>
</dbReference>
<dbReference type="PANTHER" id="PTHR43133:SF50">
    <property type="entry name" value="ECF RNA POLYMERASE SIGMA FACTOR SIGM"/>
    <property type="match status" value="1"/>
</dbReference>
<dbReference type="RefSeq" id="WP_112583689.1">
    <property type="nucleotide sequence ID" value="NZ_JBFAQI010000002.1"/>
</dbReference>
<evidence type="ECO:0000313" key="9">
    <source>
        <dbReference type="EMBL" id="RAO09837.1"/>
    </source>
</evidence>
<evidence type="ECO:0000313" key="10">
    <source>
        <dbReference type="Proteomes" id="UP000248966"/>
    </source>
</evidence>
<keyword evidence="5" id="KW-0804">Transcription</keyword>
<gene>
    <name evidence="8" type="ORF">LAH08_02249</name>
    <name evidence="9" type="ORF">MED15_06129</name>
</gene>
<comment type="similarity">
    <text evidence="1">Belongs to the sigma-70 factor family. ECF subfamily.</text>
</comment>
<dbReference type="Gene3D" id="1.10.10.10">
    <property type="entry name" value="Winged helix-like DNA-binding domain superfamily/Winged helix DNA-binding domain"/>
    <property type="match status" value="1"/>
</dbReference>
<dbReference type="SUPFAM" id="SSF88946">
    <property type="entry name" value="Sigma2 domain of RNA polymerase sigma factors"/>
    <property type="match status" value="1"/>
</dbReference>
<comment type="caution">
    <text evidence="8">The sequence shown here is derived from an EMBL/GenBank/DDBJ whole genome shotgun (WGS) entry which is preliminary data.</text>
</comment>
<dbReference type="GO" id="GO:0003677">
    <property type="term" value="F:DNA binding"/>
    <property type="evidence" value="ECO:0007669"/>
    <property type="project" value="UniProtKB-KW"/>
</dbReference>
<dbReference type="InterPro" id="IPR014284">
    <property type="entry name" value="RNA_pol_sigma-70_dom"/>
</dbReference>
<dbReference type="GO" id="GO:0006352">
    <property type="term" value="P:DNA-templated transcription initiation"/>
    <property type="evidence" value="ECO:0007669"/>
    <property type="project" value="InterPro"/>
</dbReference>
<evidence type="ECO:0000313" key="8">
    <source>
        <dbReference type="EMBL" id="RAO02738.1"/>
    </source>
</evidence>
<dbReference type="PANTHER" id="PTHR43133">
    <property type="entry name" value="RNA POLYMERASE ECF-TYPE SIGMA FACTO"/>
    <property type="match status" value="1"/>
</dbReference>
<evidence type="ECO:0000256" key="3">
    <source>
        <dbReference type="ARBA" id="ARBA00023082"/>
    </source>
</evidence>
<reference evidence="10 11" key="1">
    <citation type="submission" date="2018-03" db="EMBL/GenBank/DDBJ databases">
        <title>Defining the species Micromonospora saelicesensis and Micromonospora noduli under the framework of genomics.</title>
        <authorList>
            <person name="Riesco R."/>
            <person name="Trujillo M.E."/>
        </authorList>
    </citation>
    <scope>NUCLEOTIDE SEQUENCE [LARGE SCALE GENOMIC DNA]</scope>
    <source>
        <strain evidence="8 10">LAH08</strain>
        <strain evidence="9 11">MED15</strain>
    </source>
</reference>
<protein>
    <recommendedName>
        <fullName evidence="12">RNA polymerase sigma factor</fullName>
    </recommendedName>
</protein>
<organism evidence="8 10">
    <name type="scientific">Micromonospora noduli</name>
    <dbReference type="NCBI Taxonomy" id="709876"/>
    <lineage>
        <taxon>Bacteria</taxon>
        <taxon>Bacillati</taxon>
        <taxon>Actinomycetota</taxon>
        <taxon>Actinomycetes</taxon>
        <taxon>Micromonosporales</taxon>
        <taxon>Micromonosporaceae</taxon>
        <taxon>Micromonospora</taxon>
    </lineage>
</organism>
<evidence type="ECO:0000313" key="11">
    <source>
        <dbReference type="Proteomes" id="UP000249045"/>
    </source>
</evidence>
<dbReference type="InterPro" id="IPR014325">
    <property type="entry name" value="RNA_pol_sigma-E_actinobac"/>
</dbReference>
<evidence type="ECO:0000256" key="4">
    <source>
        <dbReference type="ARBA" id="ARBA00023125"/>
    </source>
</evidence>
<feature type="domain" description="RNA polymerase sigma factor 70 region 4 type 2" evidence="7">
    <location>
        <begin position="102"/>
        <end position="151"/>
    </location>
</feature>
<dbReference type="GO" id="GO:0016987">
    <property type="term" value="F:sigma factor activity"/>
    <property type="evidence" value="ECO:0007669"/>
    <property type="project" value="UniProtKB-KW"/>
</dbReference>
<dbReference type="Proteomes" id="UP000249045">
    <property type="component" value="Unassembled WGS sequence"/>
</dbReference>
<sequence>MRDAQSFDDFYRSTARRTLRYGYAVAGDHSEAQDLVQEAYTRAWRQWGRLSSHPAPEAWLRLVVARLATDRWRRLHRWRVVLSRTGPPAVAPPPSEDGVLLVGALRQLPATHRQALALHYLFDMSVEEIARETDVPVGTVKSWLSRGRSRLAALLPDLCAVELEANDVS</sequence>
<evidence type="ECO:0000259" key="7">
    <source>
        <dbReference type="Pfam" id="PF08281"/>
    </source>
</evidence>
<dbReference type="AlphaFoldDB" id="A0A328NA60"/>
<dbReference type="NCBIfam" id="TIGR02937">
    <property type="entry name" value="sigma70-ECF"/>
    <property type="match status" value="1"/>
</dbReference>
<dbReference type="CDD" id="cd06171">
    <property type="entry name" value="Sigma70_r4"/>
    <property type="match status" value="1"/>
</dbReference>
<evidence type="ECO:0000256" key="2">
    <source>
        <dbReference type="ARBA" id="ARBA00023015"/>
    </source>
</evidence>
<proteinExistence type="inferred from homology"/>
<dbReference type="Pfam" id="PF04542">
    <property type="entry name" value="Sigma70_r2"/>
    <property type="match status" value="1"/>
</dbReference>
<accession>A0A328NA60</accession>
<dbReference type="EMBL" id="PYAA01000012">
    <property type="protein sequence ID" value="RAO02738.1"/>
    <property type="molecule type" value="Genomic_DNA"/>
</dbReference>